<dbReference type="SUPFAM" id="SSF53335">
    <property type="entry name" value="S-adenosyl-L-methionine-dependent methyltransferases"/>
    <property type="match status" value="1"/>
</dbReference>
<accession>A0A8S5N3D9</accession>
<organism evidence="1">
    <name type="scientific">Myoviridae sp. ctpiG4</name>
    <dbReference type="NCBI Taxonomy" id="2826698"/>
    <lineage>
        <taxon>Viruses</taxon>
        <taxon>Duplodnaviria</taxon>
        <taxon>Heunggongvirae</taxon>
        <taxon>Uroviricota</taxon>
        <taxon>Caudoviricetes</taxon>
    </lineage>
</organism>
<dbReference type="Gene3D" id="3.40.50.150">
    <property type="entry name" value="Vaccinia Virus protein VP39"/>
    <property type="match status" value="1"/>
</dbReference>
<dbReference type="GO" id="GO:0008168">
    <property type="term" value="F:methyltransferase activity"/>
    <property type="evidence" value="ECO:0007669"/>
    <property type="project" value="UniProtKB-KW"/>
</dbReference>
<reference evidence="1" key="1">
    <citation type="journal article" date="2021" name="Proc. Natl. Acad. Sci. U.S.A.">
        <title>A Catalog of Tens of Thousands of Viruses from Human Metagenomes Reveals Hidden Associations with Chronic Diseases.</title>
        <authorList>
            <person name="Tisza M.J."/>
            <person name="Buck C.B."/>
        </authorList>
    </citation>
    <scope>NUCLEOTIDE SEQUENCE</scope>
    <source>
        <strain evidence="1">CtpiG4</strain>
    </source>
</reference>
<protein>
    <submittedName>
        <fullName evidence="1">S-adenosyl-L-methionine methyltransferase</fullName>
    </submittedName>
</protein>
<name>A0A8S5N3D9_9CAUD</name>
<proteinExistence type="predicted"/>
<dbReference type="GO" id="GO:0032259">
    <property type="term" value="P:methylation"/>
    <property type="evidence" value="ECO:0007669"/>
    <property type="project" value="UniProtKB-KW"/>
</dbReference>
<dbReference type="InterPro" id="IPR029063">
    <property type="entry name" value="SAM-dependent_MTases_sf"/>
</dbReference>
<keyword evidence="1" id="KW-0489">Methyltransferase</keyword>
<keyword evidence="1" id="KW-0808">Transferase</keyword>
<dbReference type="EMBL" id="BK015050">
    <property type="protein sequence ID" value="DAD88940.1"/>
    <property type="molecule type" value="Genomic_DNA"/>
</dbReference>
<sequence>MKILDACCGGKMFWYEKDLDFVDFQDNRELQTELCDGRKFSVKPDFIGDVTKMDMPDEKYNMVVFDPPHLKNGGDTGWIILKYGKLPSEWLLWIERAFKECFRILKNDGVLVFKWNCEQIPFADVIKLSPYKPIFGDKRAKTRWTVFVKNAALRKGKDDE</sequence>
<evidence type="ECO:0000313" key="1">
    <source>
        <dbReference type="EMBL" id="DAD88940.1"/>
    </source>
</evidence>